<dbReference type="Gramene" id="KZN08836">
    <property type="protein sequence ID" value="KZN08836"/>
    <property type="gene ID" value="DCAR_001492"/>
</dbReference>
<dbReference type="GO" id="GO:0008234">
    <property type="term" value="F:cysteine-type peptidase activity"/>
    <property type="evidence" value="ECO:0007669"/>
    <property type="project" value="InterPro"/>
</dbReference>
<reference evidence="4" key="2">
    <citation type="submission" date="2022-03" db="EMBL/GenBank/DDBJ databases">
        <title>Draft title - Genomic analysis of global carrot germplasm unveils the trajectory of domestication and the origin of high carotenoid orange carrot.</title>
        <authorList>
            <person name="Iorizzo M."/>
            <person name="Ellison S."/>
            <person name="Senalik D."/>
            <person name="Macko-Podgorni A."/>
            <person name="Grzebelus D."/>
            <person name="Bostan H."/>
            <person name="Rolling W."/>
            <person name="Curaba J."/>
            <person name="Simon P."/>
        </authorList>
    </citation>
    <scope>NUCLEOTIDE SEQUENCE</scope>
    <source>
        <tissue evidence="4">Leaf</tissue>
    </source>
</reference>
<proteinExistence type="inferred from homology"/>
<dbReference type="AlphaFoldDB" id="A0A162AGN6"/>
<dbReference type="Pfam" id="PF02902">
    <property type="entry name" value="Peptidase_C48"/>
    <property type="match status" value="1"/>
</dbReference>
<dbReference type="InterPro" id="IPR038765">
    <property type="entry name" value="Papain-like_cys_pep_sf"/>
</dbReference>
<dbReference type="Proteomes" id="UP000077755">
    <property type="component" value="Chromosome 1"/>
</dbReference>
<protein>
    <submittedName>
        <fullName evidence="4">Uncharacterized protein</fullName>
    </submittedName>
</protein>
<keyword evidence="2" id="KW-0645">Protease</keyword>
<dbReference type="GO" id="GO:0006508">
    <property type="term" value="P:proteolysis"/>
    <property type="evidence" value="ECO:0007669"/>
    <property type="project" value="UniProtKB-KW"/>
</dbReference>
<dbReference type="Gene3D" id="3.40.395.10">
    <property type="entry name" value="Adenoviral Proteinase, Chain A"/>
    <property type="match status" value="1"/>
</dbReference>
<evidence type="ECO:0000313" key="4">
    <source>
        <dbReference type="EMBL" id="WOG82278.1"/>
    </source>
</evidence>
<accession>A0A162AGN6</accession>
<evidence type="ECO:0000256" key="1">
    <source>
        <dbReference type="ARBA" id="ARBA00005234"/>
    </source>
</evidence>
<evidence type="ECO:0000313" key="5">
    <source>
        <dbReference type="Proteomes" id="UP000077755"/>
    </source>
</evidence>
<comment type="similarity">
    <text evidence="1">Belongs to the peptidase C48 family.</text>
</comment>
<dbReference type="EMBL" id="CP093343">
    <property type="protein sequence ID" value="WOG82278.1"/>
    <property type="molecule type" value="Genomic_DNA"/>
</dbReference>
<sequence>MHDMPPIFHDSVLPTFVRGYDELMLETFGPTYERPDFKNVLPKRKARRIAEPSSEPFESNYFRDYEDYQQQQTQFDYAASGSFDSEQFDVGPSAPQYDVGVSQSQFEQPFGEESYRPMLYVDPIIQVDQPNSRDDPNAPFLDLPPEVDWLKTHWWSGGPIEKADLPQFCSEASVRSLEPGNLVEDSIIDEYCKLLKTRELMLYIDSDTVASYYFMNPWFFQVMATYHSKKKNPLRRKASEWAKFDTNCKAYGTLDKGARKITDYNYILMPVATDGHWILFFVVSKRLRSDIVRFSPR</sequence>
<dbReference type="PROSITE" id="PS50600">
    <property type="entry name" value="ULP_PROTEASE"/>
    <property type="match status" value="1"/>
</dbReference>
<dbReference type="SUPFAM" id="SSF54001">
    <property type="entry name" value="Cysteine proteinases"/>
    <property type="match status" value="1"/>
</dbReference>
<keyword evidence="3" id="KW-0378">Hydrolase</keyword>
<name>A0A162AGN6_DAUCS</name>
<keyword evidence="5" id="KW-1185">Reference proteome</keyword>
<evidence type="ECO:0000256" key="2">
    <source>
        <dbReference type="ARBA" id="ARBA00022670"/>
    </source>
</evidence>
<organism evidence="4 5">
    <name type="scientific">Daucus carota subsp. sativus</name>
    <name type="common">Carrot</name>
    <dbReference type="NCBI Taxonomy" id="79200"/>
    <lineage>
        <taxon>Eukaryota</taxon>
        <taxon>Viridiplantae</taxon>
        <taxon>Streptophyta</taxon>
        <taxon>Embryophyta</taxon>
        <taxon>Tracheophyta</taxon>
        <taxon>Spermatophyta</taxon>
        <taxon>Magnoliopsida</taxon>
        <taxon>eudicotyledons</taxon>
        <taxon>Gunneridae</taxon>
        <taxon>Pentapetalae</taxon>
        <taxon>asterids</taxon>
        <taxon>campanulids</taxon>
        <taxon>Apiales</taxon>
        <taxon>Apiaceae</taxon>
        <taxon>Apioideae</taxon>
        <taxon>Scandiceae</taxon>
        <taxon>Daucinae</taxon>
        <taxon>Daucus</taxon>
        <taxon>Daucus sect. Daucus</taxon>
    </lineage>
</organism>
<reference evidence="4" key="1">
    <citation type="journal article" date="2016" name="Nat. Genet.">
        <title>A high-quality carrot genome assembly provides new insights into carotenoid accumulation and asterid genome evolution.</title>
        <authorList>
            <person name="Iorizzo M."/>
            <person name="Ellison S."/>
            <person name="Senalik D."/>
            <person name="Zeng P."/>
            <person name="Satapoomin P."/>
            <person name="Huang J."/>
            <person name="Bowman M."/>
            <person name="Iovene M."/>
            <person name="Sanseverino W."/>
            <person name="Cavagnaro P."/>
            <person name="Yildiz M."/>
            <person name="Macko-Podgorni A."/>
            <person name="Moranska E."/>
            <person name="Grzebelus E."/>
            <person name="Grzebelus D."/>
            <person name="Ashrafi H."/>
            <person name="Zheng Z."/>
            <person name="Cheng S."/>
            <person name="Spooner D."/>
            <person name="Van Deynze A."/>
            <person name="Simon P."/>
        </authorList>
    </citation>
    <scope>NUCLEOTIDE SEQUENCE</scope>
    <source>
        <tissue evidence="4">Leaf</tissue>
    </source>
</reference>
<gene>
    <name evidence="4" type="ORF">DCAR_0101441</name>
</gene>
<dbReference type="InterPro" id="IPR003653">
    <property type="entry name" value="Peptidase_C48_C"/>
</dbReference>
<evidence type="ECO:0000256" key="3">
    <source>
        <dbReference type="ARBA" id="ARBA00022801"/>
    </source>
</evidence>